<proteinExistence type="predicted"/>
<sequence length="110" mass="13007">MSIDKEKFDLLKRKRSTIRAAITKLTTKVNDPTSEKTDLEYSVERLEDKLNELTLADDKIHELLNDEEHNEDIIDCEKYTENAHLAMFTYKKNAYKNANFFLHDHQFLTV</sequence>
<feature type="coiled-coil region" evidence="1">
    <location>
        <begin position="36"/>
        <end position="66"/>
    </location>
</feature>
<name>A0A8X6MN20_NEPPI</name>
<evidence type="ECO:0000313" key="2">
    <source>
        <dbReference type="EMBL" id="GFS68943.1"/>
    </source>
</evidence>
<evidence type="ECO:0000256" key="1">
    <source>
        <dbReference type="SAM" id="Coils"/>
    </source>
</evidence>
<dbReference type="AlphaFoldDB" id="A0A8X6MN20"/>
<keyword evidence="3" id="KW-1185">Reference proteome</keyword>
<evidence type="ECO:0000313" key="3">
    <source>
        <dbReference type="Proteomes" id="UP000887013"/>
    </source>
</evidence>
<reference evidence="2" key="1">
    <citation type="submission" date="2020-08" db="EMBL/GenBank/DDBJ databases">
        <title>Multicomponent nature underlies the extraordinary mechanical properties of spider dragline silk.</title>
        <authorList>
            <person name="Kono N."/>
            <person name="Nakamura H."/>
            <person name="Mori M."/>
            <person name="Yoshida Y."/>
            <person name="Ohtoshi R."/>
            <person name="Malay A.D."/>
            <person name="Moran D.A.P."/>
            <person name="Tomita M."/>
            <person name="Numata K."/>
            <person name="Arakawa K."/>
        </authorList>
    </citation>
    <scope>NUCLEOTIDE SEQUENCE</scope>
</reference>
<gene>
    <name evidence="2" type="ORF">NPIL_609231</name>
</gene>
<organism evidence="2 3">
    <name type="scientific">Nephila pilipes</name>
    <name type="common">Giant wood spider</name>
    <name type="synonym">Nephila maculata</name>
    <dbReference type="NCBI Taxonomy" id="299642"/>
    <lineage>
        <taxon>Eukaryota</taxon>
        <taxon>Metazoa</taxon>
        <taxon>Ecdysozoa</taxon>
        <taxon>Arthropoda</taxon>
        <taxon>Chelicerata</taxon>
        <taxon>Arachnida</taxon>
        <taxon>Araneae</taxon>
        <taxon>Araneomorphae</taxon>
        <taxon>Entelegynae</taxon>
        <taxon>Araneoidea</taxon>
        <taxon>Nephilidae</taxon>
        <taxon>Nephila</taxon>
    </lineage>
</organism>
<dbReference type="OrthoDB" id="6472171at2759"/>
<comment type="caution">
    <text evidence="2">The sequence shown here is derived from an EMBL/GenBank/DDBJ whole genome shotgun (WGS) entry which is preliminary data.</text>
</comment>
<dbReference type="EMBL" id="BMAW01049052">
    <property type="protein sequence ID" value="GFS68943.1"/>
    <property type="molecule type" value="Genomic_DNA"/>
</dbReference>
<dbReference type="Proteomes" id="UP000887013">
    <property type="component" value="Unassembled WGS sequence"/>
</dbReference>
<protein>
    <submittedName>
        <fullName evidence="2">Uncharacterized protein</fullName>
    </submittedName>
</protein>
<keyword evidence="1" id="KW-0175">Coiled coil</keyword>
<accession>A0A8X6MN20</accession>